<evidence type="ECO:0000313" key="2">
    <source>
        <dbReference type="EMBL" id="PKZ63610.1"/>
    </source>
</evidence>
<dbReference type="EMBL" id="PKJC01000023">
    <property type="protein sequence ID" value="PKZ63610.1"/>
    <property type="molecule type" value="Genomic_DNA"/>
</dbReference>
<dbReference type="RefSeq" id="WP_101822149.1">
    <property type="nucleotide sequence ID" value="NZ_PKJC01000023.1"/>
</dbReference>
<name>A0A2I1R3B5_9ACTN</name>
<dbReference type="InterPro" id="IPR032710">
    <property type="entry name" value="NTF2-like_dom_sf"/>
</dbReference>
<comment type="caution">
    <text evidence="2">The sequence shown here is derived from an EMBL/GenBank/DDBJ whole genome shotgun (WGS) entry which is preliminary data.</text>
</comment>
<dbReference type="InterPro" id="IPR027843">
    <property type="entry name" value="DUF4440"/>
</dbReference>
<organism evidence="2 3">
    <name type="scientific">Gordonia terrae</name>
    <dbReference type="NCBI Taxonomy" id="2055"/>
    <lineage>
        <taxon>Bacteria</taxon>
        <taxon>Bacillati</taxon>
        <taxon>Actinomycetota</taxon>
        <taxon>Actinomycetes</taxon>
        <taxon>Mycobacteriales</taxon>
        <taxon>Gordoniaceae</taxon>
        <taxon>Gordonia</taxon>
    </lineage>
</organism>
<accession>A0A2I1R3B5</accession>
<reference evidence="2 3" key="1">
    <citation type="submission" date="2017-12" db="EMBL/GenBank/DDBJ databases">
        <title>Phylogenetic diversity of female urinary microbiome.</title>
        <authorList>
            <person name="Thomas-White K."/>
            <person name="Wolfe A.J."/>
        </authorList>
    </citation>
    <scope>NUCLEOTIDE SEQUENCE [LARGE SCALE GENOMIC DNA]</scope>
    <source>
        <strain evidence="2 3">UMB0777</strain>
    </source>
</reference>
<dbReference type="SUPFAM" id="SSF54427">
    <property type="entry name" value="NTF2-like"/>
    <property type="match status" value="1"/>
</dbReference>
<protein>
    <submittedName>
        <fullName evidence="2">DUF4440 domain-containing protein</fullName>
    </submittedName>
</protein>
<proteinExistence type="predicted"/>
<gene>
    <name evidence="2" type="ORF">CYJ73_20955</name>
</gene>
<dbReference type="Pfam" id="PF14534">
    <property type="entry name" value="DUF4440"/>
    <property type="match status" value="1"/>
</dbReference>
<evidence type="ECO:0000313" key="3">
    <source>
        <dbReference type="Proteomes" id="UP000234662"/>
    </source>
</evidence>
<dbReference type="Proteomes" id="UP000234662">
    <property type="component" value="Unassembled WGS sequence"/>
</dbReference>
<feature type="domain" description="DUF4440" evidence="1">
    <location>
        <begin position="24"/>
        <end position="114"/>
    </location>
</feature>
<evidence type="ECO:0000259" key="1">
    <source>
        <dbReference type="Pfam" id="PF14534"/>
    </source>
</evidence>
<sequence length="131" mass="15035">MSSDIEVDRELATLEPIFHRLPPRADRRAIGALLEPDFFEVGASGVVYTRHVVLDVVEQRYRDGQDPNDAAWTITDFHSIALATDAYLVTYRLRFQERLSRRCTLWRRRDSAWKALYHQGTACDPADATPS</sequence>
<dbReference type="Gene3D" id="3.10.450.50">
    <property type="match status" value="1"/>
</dbReference>
<dbReference type="AlphaFoldDB" id="A0A2I1R3B5"/>